<proteinExistence type="predicted"/>
<dbReference type="EMBL" id="ML979133">
    <property type="protein sequence ID" value="KAF1918771.1"/>
    <property type="molecule type" value="Genomic_DNA"/>
</dbReference>
<reference evidence="2" key="1">
    <citation type="journal article" date="2020" name="Stud. Mycol.">
        <title>101 Dothideomycetes genomes: a test case for predicting lifestyles and emergence of pathogens.</title>
        <authorList>
            <person name="Haridas S."/>
            <person name="Albert R."/>
            <person name="Binder M."/>
            <person name="Bloem J."/>
            <person name="Labutti K."/>
            <person name="Salamov A."/>
            <person name="Andreopoulos B."/>
            <person name="Baker S."/>
            <person name="Barry K."/>
            <person name="Bills G."/>
            <person name="Bluhm B."/>
            <person name="Cannon C."/>
            <person name="Castanera R."/>
            <person name="Culley D."/>
            <person name="Daum C."/>
            <person name="Ezra D."/>
            <person name="Gonzalez J."/>
            <person name="Henrissat B."/>
            <person name="Kuo A."/>
            <person name="Liang C."/>
            <person name="Lipzen A."/>
            <person name="Lutzoni F."/>
            <person name="Magnuson J."/>
            <person name="Mondo S."/>
            <person name="Nolan M."/>
            <person name="Ohm R."/>
            <person name="Pangilinan J."/>
            <person name="Park H.-J."/>
            <person name="Ramirez L."/>
            <person name="Alfaro M."/>
            <person name="Sun H."/>
            <person name="Tritt A."/>
            <person name="Yoshinaga Y."/>
            <person name="Zwiers L.-H."/>
            <person name="Turgeon B."/>
            <person name="Goodwin S."/>
            <person name="Spatafora J."/>
            <person name="Crous P."/>
            <person name="Grigoriev I."/>
        </authorList>
    </citation>
    <scope>NUCLEOTIDE SEQUENCE</scope>
    <source>
        <strain evidence="2">HMLAC05119</strain>
    </source>
</reference>
<accession>A0A6A5QSL3</accession>
<name>A0A6A5QSL3_AMPQU</name>
<evidence type="ECO:0000313" key="2">
    <source>
        <dbReference type="EMBL" id="KAF1918771.1"/>
    </source>
</evidence>
<evidence type="ECO:0000256" key="1">
    <source>
        <dbReference type="SAM" id="Phobius"/>
    </source>
</evidence>
<gene>
    <name evidence="2" type="ORF">BDU57DRAFT_120005</name>
</gene>
<organism evidence="2 3">
    <name type="scientific">Ampelomyces quisqualis</name>
    <name type="common">Powdery mildew agent</name>
    <dbReference type="NCBI Taxonomy" id="50730"/>
    <lineage>
        <taxon>Eukaryota</taxon>
        <taxon>Fungi</taxon>
        <taxon>Dikarya</taxon>
        <taxon>Ascomycota</taxon>
        <taxon>Pezizomycotina</taxon>
        <taxon>Dothideomycetes</taxon>
        <taxon>Pleosporomycetidae</taxon>
        <taxon>Pleosporales</taxon>
        <taxon>Pleosporineae</taxon>
        <taxon>Phaeosphaeriaceae</taxon>
        <taxon>Ampelomyces</taxon>
    </lineage>
</organism>
<keyword evidence="3" id="KW-1185">Reference proteome</keyword>
<keyword evidence="1" id="KW-1133">Transmembrane helix</keyword>
<dbReference type="Proteomes" id="UP000800096">
    <property type="component" value="Unassembled WGS sequence"/>
</dbReference>
<keyword evidence="1" id="KW-0812">Transmembrane</keyword>
<dbReference type="OrthoDB" id="3694057at2759"/>
<keyword evidence="1" id="KW-0472">Membrane</keyword>
<dbReference type="AlphaFoldDB" id="A0A6A5QSL3"/>
<feature type="transmembrane region" description="Helical" evidence="1">
    <location>
        <begin position="21"/>
        <end position="42"/>
    </location>
</feature>
<evidence type="ECO:0000313" key="3">
    <source>
        <dbReference type="Proteomes" id="UP000800096"/>
    </source>
</evidence>
<protein>
    <submittedName>
        <fullName evidence="2">Uncharacterized protein</fullName>
    </submittedName>
</protein>
<sequence>MPATRSRHRHDTSMTPERIRTGVIVSVVVGVLAMVVVGYVFVKRRQNGRVKVGCIDGRDGWRKEGGGDGDLEVGIVKDAAPVYAKELREGERRVA</sequence>